<dbReference type="InterPro" id="IPR004177">
    <property type="entry name" value="DDHD_dom"/>
</dbReference>
<sequence length="982" mass="108784">MTGPFHTYGPTCLLVDEEPELSSLYALSTPPEIRSHFFYVSSLPIDDPLAPLPPPTSGQASEDERTPPKPFSARDNLALEKSWQELGKAREAQQVGQTGPLPETPTARSGIAVPGQGSASDVERRRKPAARGDASLSSTGSTPIEPPLLPDELPSRSVKSRPGHPGTSADARPENYAERRLMISSMEDDVKDGKISRGAGSVYRRRDRSSSLNESLSTKRRSSSPVDHDMEDVHDESVSVRANRSRDASISGSPFIRAPVSQSHSPFGRSVESLPPRDGSHEGQPELRVPVTPRSVPKPSGLRTSMSLEGLSQDPTREEESGEDSQVKIPVGASRLHLVELPNLKMKPIYWNPLHDISDVVRATWFYKNTMMPVETELANRLEEGYVYLRPWTQTWQEELNSCVENGADAEMKIVHELWPKGQSLSASRPGTAQESNQGTNESAPDESAEAFKFDPNQAAGGTANRVEVVKPYATSSAIYVDARNAQILRPSLLPSVARGRRPLSAIRKGRQIGIPVIRGFSRKRWDQLHPSKPNPVDVRQYIRRPQSQNTALAPGESICYACKMEEMRPSPSDLVFVIHGIGQKLSERMESFHFTHAINAFRRQVNMELNNEPVWPHVRKDHGGIMVLPVNWRTTLSLEDPALDTPDTEDPASNNFSLADITPETLPAVRSLISDVMLDIPYYLSHHKPKMIKAVAKEANRIYRLWCRNNPGFQDNGRVHLLAHSLGSVMALDILSHQPTNIDRFDFPNTPLHSDIFEFDTRNLFLCGSPVGFFLLLNKASLRPRKGREKPGSEGEDRLPGVAGEAGKYGCLAVDNLYNIMHTTDPIAYRVNAAVDSDLANSLKIASIPSSTSSFIQSFGSVFRWSSAPGFIPTATPIRPAAVAKLPSTVEMETHDFTREEIAEKRMLLLNDNGQIDYYLSGGGGPLSIQYLNMLSAHSSYWTLTDFVRFLVVEIARKQGRDGTLLPFRAEKKKEWKYSKG</sequence>
<dbReference type="GO" id="GO:0046872">
    <property type="term" value="F:metal ion binding"/>
    <property type="evidence" value="ECO:0007669"/>
    <property type="project" value="InterPro"/>
</dbReference>
<gene>
    <name evidence="3" type="ORF">PENSUB_10503</name>
</gene>
<feature type="region of interest" description="Disordered" evidence="1">
    <location>
        <begin position="46"/>
        <end position="327"/>
    </location>
</feature>
<name>A0A1Q5T9M8_9EURO</name>
<dbReference type="GO" id="GO:0072330">
    <property type="term" value="P:monocarboxylic acid biosynthetic process"/>
    <property type="evidence" value="ECO:0007669"/>
    <property type="project" value="UniProtKB-ARBA"/>
</dbReference>
<feature type="domain" description="DDHD" evidence="2">
    <location>
        <begin position="758"/>
        <end position="958"/>
    </location>
</feature>
<evidence type="ECO:0000259" key="2">
    <source>
        <dbReference type="PROSITE" id="PS51043"/>
    </source>
</evidence>
<dbReference type="GO" id="GO:0005737">
    <property type="term" value="C:cytoplasm"/>
    <property type="evidence" value="ECO:0007669"/>
    <property type="project" value="TreeGrafter"/>
</dbReference>
<keyword evidence="4" id="KW-1185">Reference proteome</keyword>
<dbReference type="STRING" id="1316194.A0A1Q5T9M8"/>
<feature type="compositionally biased region" description="Basic and acidic residues" evidence="1">
    <location>
        <begin position="171"/>
        <end position="181"/>
    </location>
</feature>
<dbReference type="PANTHER" id="PTHR23509">
    <property type="entry name" value="PA-PL1 PHOSPHOLIPASE FAMILY"/>
    <property type="match status" value="1"/>
</dbReference>
<dbReference type="InterPro" id="IPR058055">
    <property type="entry name" value="PA-PLA1"/>
</dbReference>
<dbReference type="GO" id="GO:0004620">
    <property type="term" value="F:phospholipase activity"/>
    <property type="evidence" value="ECO:0007669"/>
    <property type="project" value="TreeGrafter"/>
</dbReference>
<dbReference type="SUPFAM" id="SSF53474">
    <property type="entry name" value="alpha/beta-Hydrolases"/>
    <property type="match status" value="1"/>
</dbReference>
<feature type="region of interest" description="Disordered" evidence="1">
    <location>
        <begin position="423"/>
        <end position="448"/>
    </location>
</feature>
<protein>
    <recommendedName>
        <fullName evidence="2">DDHD domain-containing protein</fullName>
    </recommendedName>
</protein>
<evidence type="ECO:0000313" key="4">
    <source>
        <dbReference type="Proteomes" id="UP000186955"/>
    </source>
</evidence>
<evidence type="ECO:0000256" key="1">
    <source>
        <dbReference type="SAM" id="MobiDB-lite"/>
    </source>
</evidence>
<accession>A0A1Q5T9M8</accession>
<organism evidence="3 4">
    <name type="scientific">Penicillium subrubescens</name>
    <dbReference type="NCBI Taxonomy" id="1316194"/>
    <lineage>
        <taxon>Eukaryota</taxon>
        <taxon>Fungi</taxon>
        <taxon>Dikarya</taxon>
        <taxon>Ascomycota</taxon>
        <taxon>Pezizomycotina</taxon>
        <taxon>Eurotiomycetes</taxon>
        <taxon>Eurotiomycetidae</taxon>
        <taxon>Eurotiales</taxon>
        <taxon>Aspergillaceae</taxon>
        <taxon>Penicillium</taxon>
    </lineage>
</organism>
<dbReference type="AlphaFoldDB" id="A0A1Q5T9M8"/>
<reference evidence="3 4" key="1">
    <citation type="submission" date="2016-10" db="EMBL/GenBank/DDBJ databases">
        <title>Genome sequence of the ascomycete fungus Penicillium subrubescens.</title>
        <authorList>
            <person name="De Vries R.P."/>
            <person name="Peng M."/>
            <person name="Dilokpimol A."/>
            <person name="Hilden K."/>
            <person name="Makela M.R."/>
            <person name="Grigoriev I."/>
            <person name="Riley R."/>
            <person name="Granchi Z."/>
        </authorList>
    </citation>
    <scope>NUCLEOTIDE SEQUENCE [LARGE SCALE GENOMIC DNA]</scope>
    <source>
        <strain evidence="3 4">CBS 132785</strain>
    </source>
</reference>
<dbReference type="SMART" id="SM01127">
    <property type="entry name" value="DDHD"/>
    <property type="match status" value="1"/>
</dbReference>
<dbReference type="OrthoDB" id="69269at2759"/>
<dbReference type="GO" id="GO:0017000">
    <property type="term" value="P:antibiotic biosynthetic process"/>
    <property type="evidence" value="ECO:0007669"/>
    <property type="project" value="UniProtKB-ARBA"/>
</dbReference>
<evidence type="ECO:0000313" key="3">
    <source>
        <dbReference type="EMBL" id="OKO96949.1"/>
    </source>
</evidence>
<feature type="compositionally biased region" description="Polar residues" evidence="1">
    <location>
        <begin position="423"/>
        <end position="443"/>
    </location>
</feature>
<dbReference type="Proteomes" id="UP000186955">
    <property type="component" value="Unassembled WGS sequence"/>
</dbReference>
<comment type="caution">
    <text evidence="3">The sequence shown here is derived from an EMBL/GenBank/DDBJ whole genome shotgun (WGS) entry which is preliminary data.</text>
</comment>
<dbReference type="InterPro" id="IPR029058">
    <property type="entry name" value="AB_hydrolase_fold"/>
</dbReference>
<dbReference type="PROSITE" id="PS51043">
    <property type="entry name" value="DDHD"/>
    <property type="match status" value="1"/>
</dbReference>
<dbReference type="PANTHER" id="PTHR23509:SF6">
    <property type="entry name" value="PHOSPHOLIPASE C1020.13C-RELATED"/>
    <property type="match status" value="1"/>
</dbReference>
<dbReference type="Pfam" id="PF02862">
    <property type="entry name" value="DDHD"/>
    <property type="match status" value="2"/>
</dbReference>
<dbReference type="EMBL" id="MNBE01000697">
    <property type="protein sequence ID" value="OKO96949.1"/>
    <property type="molecule type" value="Genomic_DNA"/>
</dbReference>
<proteinExistence type="predicted"/>